<organism evidence="3 4">
    <name type="scientific">Pycnococcus provasolii</name>
    <dbReference type="NCBI Taxonomy" id="41880"/>
    <lineage>
        <taxon>Eukaryota</taxon>
        <taxon>Viridiplantae</taxon>
        <taxon>Chlorophyta</taxon>
        <taxon>Pseudoscourfieldiophyceae</taxon>
        <taxon>Pseudoscourfieldiales</taxon>
        <taxon>Pycnococcaceae</taxon>
        <taxon>Pycnococcus</taxon>
    </lineage>
</organism>
<protein>
    <submittedName>
        <fullName evidence="3">Uncharacterized protein</fullName>
    </submittedName>
</protein>
<dbReference type="PANTHER" id="PTHR11933:SF5">
    <property type="entry name" value="MITOCHONDRIAL TRNA-SPECIFIC 2-THIOURIDYLASE 1"/>
    <property type="match status" value="1"/>
</dbReference>
<dbReference type="OrthoDB" id="3685at2759"/>
<feature type="transmembrane region" description="Helical" evidence="2">
    <location>
        <begin position="51"/>
        <end position="73"/>
    </location>
</feature>
<evidence type="ECO:0000256" key="1">
    <source>
        <dbReference type="SAM" id="MobiDB-lite"/>
    </source>
</evidence>
<dbReference type="PANTHER" id="PTHR11933">
    <property type="entry name" value="TRNA 5-METHYLAMINOMETHYL-2-THIOURIDYLATE -METHYLTRANSFERASE"/>
    <property type="match status" value="1"/>
</dbReference>
<evidence type="ECO:0000313" key="4">
    <source>
        <dbReference type="Proteomes" id="UP000660262"/>
    </source>
</evidence>
<proteinExistence type="predicted"/>
<dbReference type="GO" id="GO:0002143">
    <property type="term" value="P:tRNA wobble position uridine thiolation"/>
    <property type="evidence" value="ECO:0007669"/>
    <property type="project" value="TreeGrafter"/>
</dbReference>
<dbReference type="Pfam" id="PF03054">
    <property type="entry name" value="tRNA_Me_trans"/>
    <property type="match status" value="1"/>
</dbReference>
<feature type="region of interest" description="Disordered" evidence="1">
    <location>
        <begin position="1"/>
        <end position="54"/>
    </location>
</feature>
<gene>
    <name evidence="3" type="ORF">PPROV_000506600</name>
</gene>
<dbReference type="Proteomes" id="UP000660262">
    <property type="component" value="Unassembled WGS sequence"/>
</dbReference>
<dbReference type="Gene3D" id="3.40.50.620">
    <property type="entry name" value="HUPs"/>
    <property type="match status" value="1"/>
</dbReference>
<feature type="compositionally biased region" description="Polar residues" evidence="1">
    <location>
        <begin position="34"/>
        <end position="45"/>
    </location>
</feature>
<reference evidence="3" key="1">
    <citation type="submission" date="2020-10" db="EMBL/GenBank/DDBJ databases">
        <title>Unveiling of a novel bifunctional photoreceptor, Dualchrome1, isolated from a cosmopolitan green alga.</title>
        <authorList>
            <person name="Suzuki S."/>
            <person name="Kawachi M."/>
        </authorList>
    </citation>
    <scope>NUCLEOTIDE SEQUENCE</scope>
    <source>
        <strain evidence="3">NIES 2893</strain>
    </source>
</reference>
<name>A0A830HM94_9CHLO</name>
<keyword evidence="2" id="KW-0812">Transmembrane</keyword>
<comment type="caution">
    <text evidence="3">The sequence shown here is derived from an EMBL/GenBank/DDBJ whole genome shotgun (WGS) entry which is preliminary data.</text>
</comment>
<dbReference type="InterPro" id="IPR014729">
    <property type="entry name" value="Rossmann-like_a/b/a_fold"/>
</dbReference>
<evidence type="ECO:0000256" key="2">
    <source>
        <dbReference type="SAM" id="Phobius"/>
    </source>
</evidence>
<dbReference type="SUPFAM" id="SSF52402">
    <property type="entry name" value="Adenine nucleotide alpha hydrolases-like"/>
    <property type="match status" value="1"/>
</dbReference>
<sequence length="625" mass="66794">MGAARRRRNQERVFGVAATNSSRLPDLEGGGANSGRSGHPSSNSRYRGAQAVSGSPSPLFITIATSILILIALRVRSEVEADTGTLLTREVARWTPLVSHLQTLKQRTPLAILGLSGGVDSAVAALILKRAGFEVAPVFMRCWDAAHQGDQGASSDDPWCASEAGALNSAENVARSLNLQPVVRLDLTSEYYHQVFRPMLDAYGRLGVTPNPDAAFCNPCVKFPALMECAQRYGADVIATGHYARVVNQLNHAEEPPHMLRAVDRVKDQSVFLCQLSAEGGSLPASWRKDGGGGGGESDAPRLAFPLGHLHKADVRRLAVEMGTPAVAACADRISSRGLCFVETTRNGAAYQQRAQLQQHRRARAEASLSYAKRESFGAFLARQLTDELAMDEGGARTVVVVDVDPCNSRVNLFDDQECSTVAAARRTAEERYAGCRVIEILRDDAARNAFSLTVGQRMRVASQPHAYYLVGRESVADGAVSIAYAVAGREHAALRSQKIALCRPIWLDGVGPALEGGLELDVVVRWRHGVPYDGIAARISSFGDDVNGISCSDSTSRGFAPSAAHFASAHARFSRGGIHMLLQAASSSECFDAVAPGQVVALYEHAGGDDVRILGGAEIAFPIL</sequence>
<dbReference type="EMBL" id="BNJQ01000012">
    <property type="protein sequence ID" value="GHP06319.1"/>
    <property type="molecule type" value="Genomic_DNA"/>
</dbReference>
<dbReference type="AlphaFoldDB" id="A0A830HM94"/>
<dbReference type="GO" id="GO:0005739">
    <property type="term" value="C:mitochondrion"/>
    <property type="evidence" value="ECO:0007669"/>
    <property type="project" value="TreeGrafter"/>
</dbReference>
<keyword evidence="2" id="KW-0472">Membrane</keyword>
<accession>A0A830HM94</accession>
<keyword evidence="4" id="KW-1185">Reference proteome</keyword>
<keyword evidence="2" id="KW-1133">Transmembrane helix</keyword>
<evidence type="ECO:0000313" key="3">
    <source>
        <dbReference type="EMBL" id="GHP06319.1"/>
    </source>
</evidence>